<evidence type="ECO:0000259" key="10">
    <source>
        <dbReference type="PROSITE" id="PS50928"/>
    </source>
</evidence>
<dbReference type="GO" id="GO:0015031">
    <property type="term" value="P:protein transport"/>
    <property type="evidence" value="ECO:0007669"/>
    <property type="project" value="UniProtKB-KW"/>
</dbReference>
<evidence type="ECO:0000313" key="11">
    <source>
        <dbReference type="EMBL" id="MBB2175198.1"/>
    </source>
</evidence>
<dbReference type="GO" id="GO:0005886">
    <property type="term" value="C:plasma membrane"/>
    <property type="evidence" value="ECO:0007669"/>
    <property type="project" value="UniProtKB-SubCell"/>
</dbReference>
<dbReference type="InterPro" id="IPR000515">
    <property type="entry name" value="MetI-like"/>
</dbReference>
<dbReference type="PROSITE" id="PS50928">
    <property type="entry name" value="ABC_TM1"/>
    <property type="match status" value="1"/>
</dbReference>
<proteinExistence type="inferred from homology"/>
<feature type="transmembrane region" description="Helical" evidence="9">
    <location>
        <begin position="148"/>
        <end position="164"/>
    </location>
</feature>
<keyword evidence="2 9" id="KW-0813">Transport</keyword>
<evidence type="ECO:0000256" key="5">
    <source>
        <dbReference type="ARBA" id="ARBA00022856"/>
    </source>
</evidence>
<dbReference type="InterPro" id="IPR050366">
    <property type="entry name" value="BP-dependent_transpt_permease"/>
</dbReference>
<evidence type="ECO:0000256" key="2">
    <source>
        <dbReference type="ARBA" id="ARBA00022448"/>
    </source>
</evidence>
<gene>
    <name evidence="11" type="ORF">HLH21_04565</name>
</gene>
<dbReference type="Proteomes" id="UP000561066">
    <property type="component" value="Unassembled WGS sequence"/>
</dbReference>
<comment type="caution">
    <text evidence="11">The sequence shown here is derived from an EMBL/GenBank/DDBJ whole genome shotgun (WGS) entry which is preliminary data.</text>
</comment>
<evidence type="ECO:0000256" key="8">
    <source>
        <dbReference type="ARBA" id="ARBA00023136"/>
    </source>
</evidence>
<organism evidence="11 12">
    <name type="scientific">Gluconacetobacter johannae</name>
    <dbReference type="NCBI Taxonomy" id="112140"/>
    <lineage>
        <taxon>Bacteria</taxon>
        <taxon>Pseudomonadati</taxon>
        <taxon>Pseudomonadota</taxon>
        <taxon>Alphaproteobacteria</taxon>
        <taxon>Acetobacterales</taxon>
        <taxon>Acetobacteraceae</taxon>
        <taxon>Gluconacetobacter</taxon>
    </lineage>
</organism>
<dbReference type="GO" id="GO:0055085">
    <property type="term" value="P:transmembrane transport"/>
    <property type="evidence" value="ECO:0007669"/>
    <property type="project" value="InterPro"/>
</dbReference>
<feature type="transmembrane region" description="Helical" evidence="9">
    <location>
        <begin position="251"/>
        <end position="272"/>
    </location>
</feature>
<feature type="transmembrane region" description="Helical" evidence="9">
    <location>
        <begin position="86"/>
        <end position="109"/>
    </location>
</feature>
<evidence type="ECO:0000256" key="6">
    <source>
        <dbReference type="ARBA" id="ARBA00022927"/>
    </source>
</evidence>
<feature type="transmembrane region" description="Helical" evidence="9">
    <location>
        <begin position="21"/>
        <end position="42"/>
    </location>
</feature>
<dbReference type="EMBL" id="JABEQH010000005">
    <property type="protein sequence ID" value="MBB2175198.1"/>
    <property type="molecule type" value="Genomic_DNA"/>
</dbReference>
<keyword evidence="6" id="KW-0653">Protein transport</keyword>
<dbReference type="GO" id="GO:0015833">
    <property type="term" value="P:peptide transport"/>
    <property type="evidence" value="ECO:0007669"/>
    <property type="project" value="UniProtKB-KW"/>
</dbReference>
<feature type="domain" description="ABC transmembrane type-1" evidence="10">
    <location>
        <begin position="82"/>
        <end position="272"/>
    </location>
</feature>
<evidence type="ECO:0000256" key="4">
    <source>
        <dbReference type="ARBA" id="ARBA00022692"/>
    </source>
</evidence>
<keyword evidence="12" id="KW-1185">Reference proteome</keyword>
<keyword evidence="4 9" id="KW-0812">Transmembrane</keyword>
<dbReference type="Pfam" id="PF00528">
    <property type="entry name" value="BPD_transp_1"/>
    <property type="match status" value="1"/>
</dbReference>
<evidence type="ECO:0000256" key="3">
    <source>
        <dbReference type="ARBA" id="ARBA00022475"/>
    </source>
</evidence>
<feature type="transmembrane region" description="Helical" evidence="9">
    <location>
        <begin position="211"/>
        <end position="231"/>
    </location>
</feature>
<dbReference type="InterPro" id="IPR035906">
    <property type="entry name" value="MetI-like_sf"/>
</dbReference>
<comment type="similarity">
    <text evidence="9">Belongs to the binding-protein-dependent transport system permease family.</text>
</comment>
<sequence>MPSLTARWMSPAARFFSHSPTTGIAAGATLMLAFLALTAPWISPYDPLASDVPHALQAPGPHHWFGTDELGRDVLSRVLAAGRLDLAIAVSAVGLSLAAGVTVGCFCGYLGGRLDRLVGRVVDVLTAFPLFVLAMALVAALGNSVENLIYATAIINFPFYIRVARAEVAARRHLGWVEAAHLSGNSTPRIVISFLLPNILPTVAIQASLNLGWAILNAAGLSFLGLGITVPTPEWGVMVANGAHFMSSGRWWLVLFPGSVLMLTILCFNLLGDGLRDLLDPRTRT</sequence>
<evidence type="ECO:0000256" key="7">
    <source>
        <dbReference type="ARBA" id="ARBA00022989"/>
    </source>
</evidence>
<comment type="subcellular location">
    <subcellularLocation>
        <location evidence="1 9">Cell membrane</location>
        <topology evidence="1 9">Multi-pass membrane protein</topology>
    </subcellularLocation>
</comment>
<keyword evidence="8 9" id="KW-0472">Membrane</keyword>
<keyword evidence="3" id="KW-1003">Cell membrane</keyword>
<dbReference type="SUPFAM" id="SSF161098">
    <property type="entry name" value="MetI-like"/>
    <property type="match status" value="1"/>
</dbReference>
<keyword evidence="7 9" id="KW-1133">Transmembrane helix</keyword>
<evidence type="ECO:0000256" key="1">
    <source>
        <dbReference type="ARBA" id="ARBA00004651"/>
    </source>
</evidence>
<evidence type="ECO:0000313" key="12">
    <source>
        <dbReference type="Proteomes" id="UP000561066"/>
    </source>
</evidence>
<dbReference type="PANTHER" id="PTHR43386:SF1">
    <property type="entry name" value="D,D-DIPEPTIDE TRANSPORT SYSTEM PERMEASE PROTEIN DDPC-RELATED"/>
    <property type="match status" value="1"/>
</dbReference>
<dbReference type="PANTHER" id="PTHR43386">
    <property type="entry name" value="OLIGOPEPTIDE TRANSPORT SYSTEM PERMEASE PROTEIN APPC"/>
    <property type="match status" value="1"/>
</dbReference>
<reference evidence="11 12" key="1">
    <citation type="submission" date="2020-04" db="EMBL/GenBank/DDBJ databases">
        <title>Description of novel Gluconacetobacter.</title>
        <authorList>
            <person name="Sombolestani A."/>
        </authorList>
    </citation>
    <scope>NUCLEOTIDE SEQUENCE [LARGE SCALE GENOMIC DNA]</scope>
    <source>
        <strain evidence="11 12">LMG 21312</strain>
    </source>
</reference>
<name>A0A7W4P4L4_9PROT</name>
<evidence type="ECO:0000256" key="9">
    <source>
        <dbReference type="RuleBase" id="RU363032"/>
    </source>
</evidence>
<feature type="transmembrane region" description="Helical" evidence="9">
    <location>
        <begin position="121"/>
        <end position="142"/>
    </location>
</feature>
<dbReference type="AlphaFoldDB" id="A0A7W4P4L4"/>
<protein>
    <submittedName>
        <fullName evidence="11">ABC transporter permease</fullName>
    </submittedName>
</protein>
<dbReference type="Gene3D" id="1.10.3720.10">
    <property type="entry name" value="MetI-like"/>
    <property type="match status" value="1"/>
</dbReference>
<keyword evidence="5" id="KW-0571">Peptide transport</keyword>
<accession>A0A7W4P4L4</accession>
<dbReference type="CDD" id="cd06261">
    <property type="entry name" value="TM_PBP2"/>
    <property type="match status" value="1"/>
</dbReference>